<evidence type="ECO:0000313" key="2">
    <source>
        <dbReference type="EMBL" id="ACU89928.1"/>
    </source>
</evidence>
<accession>C7LWP5</accession>
<evidence type="ECO:0000313" key="3">
    <source>
        <dbReference type="Proteomes" id="UP000002216"/>
    </source>
</evidence>
<dbReference type="HOGENOM" id="CLU_107893_1_0_7"/>
<dbReference type="STRING" id="525897.Dbac_1837"/>
<dbReference type="OrthoDB" id="9809147at2"/>
<dbReference type="Proteomes" id="UP000002216">
    <property type="component" value="Chromosome"/>
</dbReference>
<dbReference type="RefSeq" id="WP_015774019.1">
    <property type="nucleotide sequence ID" value="NC_013173.1"/>
</dbReference>
<dbReference type="KEGG" id="dba:Dbac_1837"/>
<feature type="domain" description="LUD" evidence="1">
    <location>
        <begin position="14"/>
        <end position="213"/>
    </location>
</feature>
<dbReference type="InterPro" id="IPR003741">
    <property type="entry name" value="LUD_dom"/>
</dbReference>
<dbReference type="Pfam" id="PF02589">
    <property type="entry name" value="LUD_dom"/>
    <property type="match status" value="1"/>
</dbReference>
<reference evidence="2 3" key="1">
    <citation type="journal article" date="2009" name="Stand. Genomic Sci.">
        <title>Complete genome sequence of Desulfomicrobium baculatum type strain (X).</title>
        <authorList>
            <person name="Copeland A."/>
            <person name="Spring S."/>
            <person name="Goker M."/>
            <person name="Schneider S."/>
            <person name="Lapidus A."/>
            <person name="Del Rio T.G."/>
            <person name="Tice H."/>
            <person name="Cheng J.F."/>
            <person name="Chen F."/>
            <person name="Nolan M."/>
            <person name="Bruce D."/>
            <person name="Goodwin L."/>
            <person name="Pitluck S."/>
            <person name="Ivanova N."/>
            <person name="Mavrommatis K."/>
            <person name="Ovchinnikova G."/>
            <person name="Pati A."/>
            <person name="Chen A."/>
            <person name="Palaniappan K."/>
            <person name="Land M."/>
            <person name="Hauser L."/>
            <person name="Chang Y.J."/>
            <person name="Jeffries C.C."/>
            <person name="Meincke L."/>
            <person name="Sims D."/>
            <person name="Brettin T."/>
            <person name="Detter J.C."/>
            <person name="Han C."/>
            <person name="Chain P."/>
            <person name="Bristow J."/>
            <person name="Eisen J.A."/>
            <person name="Markowitz V."/>
            <person name="Hugenholtz P."/>
            <person name="Kyrpides N.C."/>
            <person name="Klenk H.P."/>
            <person name="Lucas S."/>
        </authorList>
    </citation>
    <scope>NUCLEOTIDE SEQUENCE [LARGE SCALE GENOMIC DNA]</scope>
    <source>
        <strain evidence="3">DSM 4028 / VKM B-1378 / X</strain>
    </source>
</reference>
<evidence type="ECO:0000259" key="1">
    <source>
        <dbReference type="Pfam" id="PF02589"/>
    </source>
</evidence>
<dbReference type="AlphaFoldDB" id="C7LWP5"/>
<dbReference type="InterPro" id="IPR037171">
    <property type="entry name" value="NagB/RpiA_transferase-like"/>
</dbReference>
<proteinExistence type="predicted"/>
<dbReference type="PANTHER" id="PTHR36179">
    <property type="entry name" value="LUD_DOM DOMAIN-CONTAINING PROTEIN"/>
    <property type="match status" value="1"/>
</dbReference>
<protein>
    <recommendedName>
        <fullName evidence="1">LUD domain-containing protein</fullName>
    </recommendedName>
</protein>
<organism evidence="2 3">
    <name type="scientific">Desulfomicrobium baculatum (strain DSM 4028 / VKM B-1378 / X)</name>
    <name type="common">Desulfovibrio baculatus</name>
    <dbReference type="NCBI Taxonomy" id="525897"/>
    <lineage>
        <taxon>Bacteria</taxon>
        <taxon>Pseudomonadati</taxon>
        <taxon>Thermodesulfobacteriota</taxon>
        <taxon>Desulfovibrionia</taxon>
        <taxon>Desulfovibrionales</taxon>
        <taxon>Desulfomicrobiaceae</taxon>
        <taxon>Desulfomicrobium</taxon>
    </lineage>
</organism>
<sequence>MDEPTRKFRQMTAERLIAHFKKRRMHGSYVETAGQARELVLSMIKGPCSVIRCGSESVGSLGLWPKIAALPEVDLIDPYVAGLTPQEGDERRRRGLTADIMVTSCNAVTLDGRLINLDGTGNRVAAMIFGPRKVILVVGMNKIVSDLDSAMDRVRDFAAPMNNLRLSALNPAHEPPCTKDGRCHRCASPQKICNAWSIIEGQRDEGRIHVVLVGEDLGY</sequence>
<dbReference type="eggNOG" id="COG1139">
    <property type="taxonomic scope" value="Bacteria"/>
</dbReference>
<dbReference type="EMBL" id="CP001629">
    <property type="protein sequence ID" value="ACU89928.1"/>
    <property type="molecule type" value="Genomic_DNA"/>
</dbReference>
<dbReference type="SUPFAM" id="SSF100950">
    <property type="entry name" value="NagB/RpiA/CoA transferase-like"/>
    <property type="match status" value="1"/>
</dbReference>
<keyword evidence="3" id="KW-1185">Reference proteome</keyword>
<dbReference type="InterPro" id="IPR024185">
    <property type="entry name" value="FTHF_cligase-like_sf"/>
</dbReference>
<dbReference type="PANTHER" id="PTHR36179:SF2">
    <property type="entry name" value="LUD DOMAIN-CONTAINING PROTEIN"/>
    <property type="match status" value="1"/>
</dbReference>
<gene>
    <name evidence="2" type="ordered locus">Dbac_1837</name>
</gene>
<name>C7LWP5_DESBD</name>
<dbReference type="Gene3D" id="3.40.50.10420">
    <property type="entry name" value="NagB/RpiA/CoA transferase-like"/>
    <property type="match status" value="1"/>
</dbReference>